<dbReference type="InterPro" id="IPR007016">
    <property type="entry name" value="O-antigen_ligase-rel_domated"/>
</dbReference>
<name>A0A4S2AGZ4_9BACE</name>
<dbReference type="SUPFAM" id="SSF48452">
    <property type="entry name" value="TPR-like"/>
    <property type="match status" value="1"/>
</dbReference>
<dbReference type="AlphaFoldDB" id="A0A4S2AGZ4"/>
<comment type="subcellular location">
    <subcellularLocation>
        <location evidence="1">Membrane</location>
        <topology evidence="1">Multi-pass membrane protein</topology>
    </subcellularLocation>
</comment>
<dbReference type="GO" id="GO:0016020">
    <property type="term" value="C:membrane"/>
    <property type="evidence" value="ECO:0007669"/>
    <property type="project" value="UniProtKB-SubCell"/>
</dbReference>
<keyword evidence="5" id="KW-0802">TPR repeat</keyword>
<feature type="transmembrane region" description="Helical" evidence="6">
    <location>
        <begin position="212"/>
        <end position="231"/>
    </location>
</feature>
<dbReference type="Pfam" id="PF12895">
    <property type="entry name" value="ANAPC3"/>
    <property type="match status" value="1"/>
</dbReference>
<feature type="transmembrane region" description="Helical" evidence="6">
    <location>
        <begin position="377"/>
        <end position="398"/>
    </location>
</feature>
<protein>
    <recommendedName>
        <fullName evidence="7">O-antigen ligase-related domain-containing protein</fullName>
    </recommendedName>
</protein>
<feature type="transmembrane region" description="Helical" evidence="6">
    <location>
        <begin position="7"/>
        <end position="27"/>
    </location>
</feature>
<feature type="transmembrane region" description="Helical" evidence="6">
    <location>
        <begin position="174"/>
        <end position="200"/>
    </location>
</feature>
<gene>
    <name evidence="8" type="ORF">E5356_15135</name>
</gene>
<dbReference type="SMART" id="SM00028">
    <property type="entry name" value="TPR"/>
    <property type="match status" value="2"/>
</dbReference>
<comment type="caution">
    <text evidence="8">The sequence shown here is derived from an EMBL/GenBank/DDBJ whole genome shotgun (WGS) entry which is preliminary data.</text>
</comment>
<dbReference type="InterPro" id="IPR011990">
    <property type="entry name" value="TPR-like_helical_dom_sf"/>
</dbReference>
<dbReference type="InterPro" id="IPR051533">
    <property type="entry name" value="WaaL-like"/>
</dbReference>
<keyword evidence="2 6" id="KW-0812">Transmembrane</keyword>
<dbReference type="PANTHER" id="PTHR37422">
    <property type="entry name" value="TEICHURONIC ACID BIOSYNTHESIS PROTEIN TUAE"/>
    <property type="match status" value="1"/>
</dbReference>
<evidence type="ECO:0000259" key="7">
    <source>
        <dbReference type="Pfam" id="PF04932"/>
    </source>
</evidence>
<feature type="domain" description="O-antigen ligase-related" evidence="7">
    <location>
        <begin position="173"/>
        <end position="313"/>
    </location>
</feature>
<keyword evidence="4 6" id="KW-0472">Membrane</keyword>
<accession>A0A4S2AGZ4</accession>
<evidence type="ECO:0000256" key="4">
    <source>
        <dbReference type="ARBA" id="ARBA00023136"/>
    </source>
</evidence>
<proteinExistence type="predicted"/>
<evidence type="ECO:0000256" key="2">
    <source>
        <dbReference type="ARBA" id="ARBA00022692"/>
    </source>
</evidence>
<evidence type="ECO:0000313" key="8">
    <source>
        <dbReference type="EMBL" id="TGX99994.1"/>
    </source>
</evidence>
<reference evidence="8 9" key="1">
    <citation type="submission" date="2019-04" db="EMBL/GenBank/DDBJ databases">
        <title>Microbes associate with the intestines of laboratory mice.</title>
        <authorList>
            <person name="Navarre W."/>
            <person name="Wong E."/>
            <person name="Huang K."/>
            <person name="Tropini C."/>
            <person name="Ng K."/>
            <person name="Yu B."/>
        </authorList>
    </citation>
    <scope>NUCLEOTIDE SEQUENCE [LARGE SCALE GENOMIC DNA]</scope>
    <source>
        <strain evidence="8 9">NM70_E10</strain>
    </source>
</reference>
<feature type="transmembrane region" description="Helical" evidence="6">
    <location>
        <begin position="145"/>
        <end position="162"/>
    </location>
</feature>
<dbReference type="EMBL" id="SRZA01000057">
    <property type="protein sequence ID" value="TGX99994.1"/>
    <property type="molecule type" value="Genomic_DNA"/>
</dbReference>
<dbReference type="RefSeq" id="WP_136014741.1">
    <property type="nucleotide sequence ID" value="NZ_CAJTBC010000011.1"/>
</dbReference>
<dbReference type="Pfam" id="PF04932">
    <property type="entry name" value="Wzy_C"/>
    <property type="match status" value="1"/>
</dbReference>
<evidence type="ECO:0000256" key="5">
    <source>
        <dbReference type="PROSITE-ProRule" id="PRU00339"/>
    </source>
</evidence>
<organism evidence="8 9">
    <name type="scientific">Bacteroides acidifaciens</name>
    <dbReference type="NCBI Taxonomy" id="85831"/>
    <lineage>
        <taxon>Bacteria</taxon>
        <taxon>Pseudomonadati</taxon>
        <taxon>Bacteroidota</taxon>
        <taxon>Bacteroidia</taxon>
        <taxon>Bacteroidales</taxon>
        <taxon>Bacteroidaceae</taxon>
        <taxon>Bacteroides</taxon>
    </lineage>
</organism>
<feature type="transmembrane region" description="Helical" evidence="6">
    <location>
        <begin position="33"/>
        <end position="51"/>
    </location>
</feature>
<dbReference type="InterPro" id="IPR019734">
    <property type="entry name" value="TPR_rpt"/>
</dbReference>
<dbReference type="PROSITE" id="PS50005">
    <property type="entry name" value="TPR"/>
    <property type="match status" value="1"/>
</dbReference>
<evidence type="ECO:0000256" key="1">
    <source>
        <dbReference type="ARBA" id="ARBA00004141"/>
    </source>
</evidence>
<sequence length="550" mass="63745">MKTVAKYGNNVFLFSVFLIEPITSIWYPDATFRIPYLYCLCGLLLIAFHLLHWQTKIYFSWIDILIFIPLVSNGNDIFKYHMEGQIGTFLIFYLLSKTATTENRIANLLTISGCFQVFLMLAQFFDCLPSNHSIFPITGSFKNPGPLGGYLAISLIASIANYTHMKKGWRELSVLILLAGIIYSDSRATWIATIFALSYMGMQYWKIHPAKQWSIALLLLLLTGIFSLTLYKTQSAKGRIEIWKVCCTMIGEHPLTGFGFGGFQREYMNYQTHYIQQSPSSDNHRLLNNNRYAFNEFLHITVEQGIIGLFSFLSILILLYIKYTKQHSVLFPCLITYILFSCFSYPNDIFLLFLFFALLLGKLSADTFLVIQIEKYPFTIIAFTIIISLTGIIGNKLVNRELIDKSFSRFFYRDDYKSLSYIQHRYSSIQYSSSFIFRYARVLFLKREYQSAIPIIKQAIGLYPTTDKYCDLATCYLETGKYKEAENAFSDAIAMLPHHIIPRYQLYLLYQKTGEKDKADHIANSIIRIKPKNDNEHIREIKNQLFKEAF</sequence>
<evidence type="ECO:0000256" key="6">
    <source>
        <dbReference type="SAM" id="Phobius"/>
    </source>
</evidence>
<dbReference type="Gene3D" id="1.25.40.10">
    <property type="entry name" value="Tetratricopeptide repeat domain"/>
    <property type="match status" value="1"/>
</dbReference>
<feature type="transmembrane region" description="Helical" evidence="6">
    <location>
        <begin position="297"/>
        <end position="321"/>
    </location>
</feature>
<feature type="repeat" description="TPR" evidence="5">
    <location>
        <begin position="466"/>
        <end position="499"/>
    </location>
</feature>
<keyword evidence="9" id="KW-1185">Reference proteome</keyword>
<evidence type="ECO:0000256" key="3">
    <source>
        <dbReference type="ARBA" id="ARBA00022989"/>
    </source>
</evidence>
<evidence type="ECO:0000313" key="9">
    <source>
        <dbReference type="Proteomes" id="UP000305751"/>
    </source>
</evidence>
<dbReference type="Proteomes" id="UP000305751">
    <property type="component" value="Unassembled WGS sequence"/>
</dbReference>
<dbReference type="PANTHER" id="PTHR37422:SF13">
    <property type="entry name" value="LIPOPOLYSACCHARIDE BIOSYNTHESIS PROTEIN PA4999-RELATED"/>
    <property type="match status" value="1"/>
</dbReference>
<keyword evidence="3 6" id="KW-1133">Transmembrane helix</keyword>
<feature type="transmembrane region" description="Helical" evidence="6">
    <location>
        <begin position="108"/>
        <end position="125"/>
    </location>
</feature>